<accession>A0A094YWD3</accession>
<evidence type="ECO:0000313" key="4">
    <source>
        <dbReference type="Proteomes" id="UP000239650"/>
    </source>
</evidence>
<reference evidence="2 4" key="2">
    <citation type="submission" date="2018-02" db="EMBL/GenBank/DDBJ databases">
        <authorList>
            <person name="Rodrigo-Torres L."/>
            <person name="Arahal R. D."/>
            <person name="Lucena T."/>
        </authorList>
    </citation>
    <scope>NUCLEOTIDE SEQUENCE [LARGE SCALE GENOMIC DNA]</scope>
    <source>
        <strain evidence="2 4">CECT 9267</strain>
    </source>
</reference>
<gene>
    <name evidence="1" type="ORF">CUR37_08060</name>
    <name evidence="2" type="ORF">LAS9267_00074</name>
</gene>
<dbReference type="Proteomes" id="UP000234349">
    <property type="component" value="Unassembled WGS sequence"/>
</dbReference>
<evidence type="ECO:0000313" key="1">
    <source>
        <dbReference type="EMBL" id="PKX76893.1"/>
    </source>
</evidence>
<evidence type="ECO:0000313" key="3">
    <source>
        <dbReference type="Proteomes" id="UP000234349"/>
    </source>
</evidence>
<proteinExistence type="predicted"/>
<organism evidence="2 4">
    <name type="scientific">Latilactobacillus sakei</name>
    <name type="common">Lactobacillus sakei</name>
    <dbReference type="NCBI Taxonomy" id="1599"/>
    <lineage>
        <taxon>Bacteria</taxon>
        <taxon>Bacillati</taxon>
        <taxon>Bacillota</taxon>
        <taxon>Bacilli</taxon>
        <taxon>Lactobacillales</taxon>
        <taxon>Lactobacillaceae</taxon>
        <taxon>Latilactobacillus</taxon>
    </lineage>
</organism>
<comment type="caution">
    <text evidence="2">The sequence shown here is derived from an EMBL/GenBank/DDBJ whole genome shotgun (WGS) entry which is preliminary data.</text>
</comment>
<reference evidence="1 3" key="1">
    <citation type="submission" date="2016-09" db="EMBL/GenBank/DDBJ databases">
        <authorList>
            <person name="Inglin R.C."/>
        </authorList>
    </citation>
    <scope>NUCLEOTIDE SEQUENCE [LARGE SCALE GENOMIC DNA]</scope>
    <source>
        <strain evidence="1 3">RI-517</strain>
    </source>
</reference>
<dbReference type="GeneID" id="57133592"/>
<dbReference type="AlphaFoldDB" id="A0A094YWD3"/>
<dbReference type="RefSeq" id="WP_025015847.1">
    <property type="nucleotide sequence ID" value="NZ_BJLN01000007.1"/>
</dbReference>
<protein>
    <submittedName>
        <fullName evidence="2">Uncharacterized protein</fullName>
    </submittedName>
</protein>
<sequence>MNKHFYGKYEITEAQDEGQYVATIKLCQSIKKVVVKSDALTTLAQAGVTPQTVIHNIVKTPTLLKDKVIVSNHNLAGYLD</sequence>
<dbReference type="EMBL" id="OKRC01000001">
    <property type="protein sequence ID" value="SPE18428.1"/>
    <property type="molecule type" value="Genomic_DNA"/>
</dbReference>
<name>A0A094YWD3_LATSK</name>
<dbReference type="Proteomes" id="UP000239650">
    <property type="component" value="Unassembled WGS sequence"/>
</dbReference>
<dbReference type="EMBL" id="MKGH01000040">
    <property type="protein sequence ID" value="PKX76893.1"/>
    <property type="molecule type" value="Genomic_DNA"/>
</dbReference>
<evidence type="ECO:0000313" key="2">
    <source>
        <dbReference type="EMBL" id="SPE18428.1"/>
    </source>
</evidence>